<dbReference type="AlphaFoldDB" id="A0A382UCI1"/>
<organism evidence="1">
    <name type="scientific">marine metagenome</name>
    <dbReference type="NCBI Taxonomy" id="408172"/>
    <lineage>
        <taxon>unclassified sequences</taxon>
        <taxon>metagenomes</taxon>
        <taxon>ecological metagenomes</taxon>
    </lineage>
</organism>
<gene>
    <name evidence="1" type="ORF">METZ01_LOCUS384591</name>
</gene>
<sequence>MNFTKVFEFESLIGDVYGVFKYEDFIEVSDSTFSQKIKEKNNRYGEENHTRTVYKIDDFYIKVWDIDYIRANTLLAAFASGFYDSTIIPNFVGLLYDENDNCRGYITKESTPSEEHFEELFKRIKLKTINTNYFAYDFCKNHTYEFEGKPTLIDLEGIYHIDEYTNLYKHHYETYLSAGNFIEDNTYKTFIENYTSLIPINLETFFDMKLQHGSGGKEIIHNDKKITTVGEAVRYFSEEKNRKEAESKLDSKNHQYWNCMWAEFKRNAGDHH</sequence>
<feature type="non-terminal residue" evidence="1">
    <location>
        <position position="272"/>
    </location>
</feature>
<dbReference type="EMBL" id="UINC01143039">
    <property type="protein sequence ID" value="SVD31737.1"/>
    <property type="molecule type" value="Genomic_DNA"/>
</dbReference>
<protein>
    <submittedName>
        <fullName evidence="1">Uncharacterized protein</fullName>
    </submittedName>
</protein>
<accession>A0A382UCI1</accession>
<proteinExistence type="predicted"/>
<reference evidence="1" key="1">
    <citation type="submission" date="2018-05" db="EMBL/GenBank/DDBJ databases">
        <authorList>
            <person name="Lanie J.A."/>
            <person name="Ng W.-L."/>
            <person name="Kazmierczak K.M."/>
            <person name="Andrzejewski T.M."/>
            <person name="Davidsen T.M."/>
            <person name="Wayne K.J."/>
            <person name="Tettelin H."/>
            <person name="Glass J.I."/>
            <person name="Rusch D."/>
            <person name="Podicherti R."/>
            <person name="Tsui H.-C.T."/>
            <person name="Winkler M.E."/>
        </authorList>
    </citation>
    <scope>NUCLEOTIDE SEQUENCE</scope>
</reference>
<evidence type="ECO:0000313" key="1">
    <source>
        <dbReference type="EMBL" id="SVD31737.1"/>
    </source>
</evidence>
<name>A0A382UCI1_9ZZZZ</name>